<dbReference type="EMBL" id="JBHSBB010000014">
    <property type="protein sequence ID" value="MFC4034366.1"/>
    <property type="molecule type" value="Genomic_DNA"/>
</dbReference>
<dbReference type="CDD" id="cd07989">
    <property type="entry name" value="LPLAT_AGPAT-like"/>
    <property type="match status" value="1"/>
</dbReference>
<evidence type="ECO:0000256" key="1">
    <source>
        <dbReference type="ARBA" id="ARBA00005189"/>
    </source>
</evidence>
<dbReference type="SMART" id="SM00563">
    <property type="entry name" value="PlsC"/>
    <property type="match status" value="1"/>
</dbReference>
<keyword evidence="8" id="KW-1185">Reference proteome</keyword>
<dbReference type="GO" id="GO:0016746">
    <property type="term" value="F:acyltransferase activity"/>
    <property type="evidence" value="ECO:0007669"/>
    <property type="project" value="UniProtKB-KW"/>
</dbReference>
<evidence type="ECO:0000256" key="4">
    <source>
        <dbReference type="ARBA" id="ARBA00023098"/>
    </source>
</evidence>
<dbReference type="RefSeq" id="WP_386432357.1">
    <property type="nucleotide sequence ID" value="NZ_JBHSBB010000014.1"/>
</dbReference>
<dbReference type="PANTHER" id="PTHR10434">
    <property type="entry name" value="1-ACYL-SN-GLYCEROL-3-PHOSPHATE ACYLTRANSFERASE"/>
    <property type="match status" value="1"/>
</dbReference>
<comment type="pathway">
    <text evidence="1">Lipid metabolism.</text>
</comment>
<dbReference type="Proteomes" id="UP001595765">
    <property type="component" value="Unassembled WGS sequence"/>
</dbReference>
<feature type="domain" description="Phospholipid/glycerol acyltransferase" evidence="6">
    <location>
        <begin position="93"/>
        <end position="205"/>
    </location>
</feature>
<evidence type="ECO:0000256" key="2">
    <source>
        <dbReference type="ARBA" id="ARBA00022516"/>
    </source>
</evidence>
<proteinExistence type="predicted"/>
<dbReference type="InterPro" id="IPR002123">
    <property type="entry name" value="Plipid/glycerol_acylTrfase"/>
</dbReference>
<comment type="caution">
    <text evidence="7">The sequence shown here is derived from an EMBL/GenBank/DDBJ whole genome shotgun (WGS) entry which is preliminary data.</text>
</comment>
<protein>
    <submittedName>
        <fullName evidence="7">Lysophospholipid acyltransferase family protein</fullName>
    </submittedName>
</protein>
<name>A0ABV8HWZ6_9ACTN</name>
<evidence type="ECO:0000313" key="7">
    <source>
        <dbReference type="EMBL" id="MFC4034366.1"/>
    </source>
</evidence>
<keyword evidence="5 7" id="KW-0012">Acyltransferase</keyword>
<keyword evidence="3" id="KW-0808">Transferase</keyword>
<keyword evidence="4" id="KW-0443">Lipid metabolism</keyword>
<sequence length="278" mass="28788">MSASAWAAVSPCTEACVTDDRPAAGAGVGRAVTGRRYAAFVATLAGAAAAGKRLGEGEELRRRARTLLADLDVSLRCDTERLSAPAPDGRTGTLVVANHISWLDALALLAVQPATLLAKREVGQWPVIGELVRRAGTRFIDRDGLRGLPDTVRELGALLRSGESVVVFPEGTTWCSAPGGPFRRATFQAAIDAGAPVRPVTLSYECDGAPSTLPAYVGDGSFVASFRRVAAARGLSVRVTPHPALLPAGHDRRSLAALAYAAVSGPDPASGARSEGAR</sequence>
<evidence type="ECO:0000259" key="6">
    <source>
        <dbReference type="SMART" id="SM00563"/>
    </source>
</evidence>
<keyword evidence="2" id="KW-0444">Lipid biosynthesis</keyword>
<evidence type="ECO:0000256" key="3">
    <source>
        <dbReference type="ARBA" id="ARBA00022679"/>
    </source>
</evidence>
<accession>A0ABV8HWZ6</accession>
<reference evidence="8" key="1">
    <citation type="journal article" date="2019" name="Int. J. Syst. Evol. Microbiol.">
        <title>The Global Catalogue of Microorganisms (GCM) 10K type strain sequencing project: providing services to taxonomists for standard genome sequencing and annotation.</title>
        <authorList>
            <consortium name="The Broad Institute Genomics Platform"/>
            <consortium name="The Broad Institute Genome Sequencing Center for Infectious Disease"/>
            <person name="Wu L."/>
            <person name="Ma J."/>
        </authorList>
    </citation>
    <scope>NUCLEOTIDE SEQUENCE [LARGE SCALE GENOMIC DNA]</scope>
    <source>
        <strain evidence="8">CGMCC 4.7237</strain>
    </source>
</reference>
<evidence type="ECO:0000313" key="8">
    <source>
        <dbReference type="Proteomes" id="UP001595765"/>
    </source>
</evidence>
<dbReference type="Pfam" id="PF01553">
    <property type="entry name" value="Acyltransferase"/>
    <property type="match status" value="1"/>
</dbReference>
<evidence type="ECO:0000256" key="5">
    <source>
        <dbReference type="ARBA" id="ARBA00023315"/>
    </source>
</evidence>
<dbReference type="SUPFAM" id="SSF69593">
    <property type="entry name" value="Glycerol-3-phosphate (1)-acyltransferase"/>
    <property type="match status" value="1"/>
</dbReference>
<organism evidence="7 8">
    <name type="scientific">Streptomyces polygonati</name>
    <dbReference type="NCBI Taxonomy" id="1617087"/>
    <lineage>
        <taxon>Bacteria</taxon>
        <taxon>Bacillati</taxon>
        <taxon>Actinomycetota</taxon>
        <taxon>Actinomycetes</taxon>
        <taxon>Kitasatosporales</taxon>
        <taxon>Streptomycetaceae</taxon>
        <taxon>Streptomyces</taxon>
    </lineage>
</organism>
<dbReference type="PANTHER" id="PTHR10434:SF64">
    <property type="entry name" value="1-ACYL-SN-GLYCEROL-3-PHOSPHATE ACYLTRANSFERASE-RELATED"/>
    <property type="match status" value="1"/>
</dbReference>
<gene>
    <name evidence="7" type="ORF">ACFO3J_23225</name>
</gene>